<dbReference type="Gene3D" id="3.50.50.60">
    <property type="entry name" value="FAD/NAD(P)-binding domain"/>
    <property type="match status" value="1"/>
</dbReference>
<organism evidence="5 6">
    <name type="scientific">Duganella margarita</name>
    <dbReference type="NCBI Taxonomy" id="2692170"/>
    <lineage>
        <taxon>Bacteria</taxon>
        <taxon>Pseudomonadati</taxon>
        <taxon>Pseudomonadota</taxon>
        <taxon>Betaproteobacteria</taxon>
        <taxon>Burkholderiales</taxon>
        <taxon>Oxalobacteraceae</taxon>
        <taxon>Telluria group</taxon>
        <taxon>Duganella</taxon>
    </lineage>
</organism>
<name>A0ABW9WG89_9BURK</name>
<reference evidence="5 6" key="1">
    <citation type="submission" date="2019-12" db="EMBL/GenBank/DDBJ databases">
        <title>Novel species isolated from a subtropical stream in China.</title>
        <authorList>
            <person name="Lu H."/>
        </authorList>
    </citation>
    <scope>NUCLEOTIDE SEQUENCE [LARGE SCALE GENOMIC DNA]</scope>
    <source>
        <strain evidence="5 6">FT109W</strain>
    </source>
</reference>
<evidence type="ECO:0000256" key="3">
    <source>
        <dbReference type="ARBA" id="ARBA00022827"/>
    </source>
</evidence>
<dbReference type="RefSeq" id="WP_161045106.1">
    <property type="nucleotide sequence ID" value="NZ_WWCS01000006.1"/>
</dbReference>
<sequence>MATQVLIVGAGPTGLVLAIALARRGVDVRIIDHNSGPGQASRAMAVHARTLEFYRQLGFADVVVDQGIQIEAIHLREHGQDVGQLPLKDIGAGLSPYPFVLAFPQDDHERLLVAQLQADGVQVEWNTELESFTQDEWGVRAVLQHEGDRIACSSIYLCGCDGARSRVRDALQLTFTGGTYDHLYYVADVHTAGPSNHDLVAHLAAHSFALMLPVRSRGMQRLIGILPPDAPPDPDFEAVRPTLEPLLGISVEQVNWFSTYRVHHRVAARFRVGRCFIAGDAAHIHSPAGGQGMNTGIGDAVNLAWKLAHVLQDRADVALLDTYEAERIVFARKLVATTDRAFQMMVSQGAGGQLLREWLLPHLFPVLSGFGAARRTLFKSLSQIMIHYPDSPLSGGRAGDIIGGDRLPWVADNFRPLQSLDWQLHVYGQATPQLTAAAQALHLPLHAWPWTEAAAHAGLLEDAAYLVRPDMHVALALPRQETDALQALVARFQLRFSSDS</sequence>
<dbReference type="Gene3D" id="3.30.70.2450">
    <property type="match status" value="1"/>
</dbReference>
<feature type="domain" description="FAD-binding" evidence="4">
    <location>
        <begin position="3"/>
        <end position="337"/>
    </location>
</feature>
<dbReference type="Gene3D" id="3.40.30.120">
    <property type="match status" value="1"/>
</dbReference>
<dbReference type="Pfam" id="PF01494">
    <property type="entry name" value="FAD_binding_3"/>
    <property type="match status" value="1"/>
</dbReference>
<dbReference type="SUPFAM" id="SSF51905">
    <property type="entry name" value="FAD/NAD(P)-binding domain"/>
    <property type="match status" value="1"/>
</dbReference>
<protein>
    <submittedName>
        <fullName evidence="5">NAD(P)-binding protein</fullName>
    </submittedName>
</protein>
<dbReference type="PRINTS" id="PR00420">
    <property type="entry name" value="RNGMNOXGNASE"/>
</dbReference>
<dbReference type="InterPro" id="IPR050641">
    <property type="entry name" value="RIFMO-like"/>
</dbReference>
<evidence type="ECO:0000259" key="4">
    <source>
        <dbReference type="Pfam" id="PF01494"/>
    </source>
</evidence>
<comment type="cofactor">
    <cofactor evidence="1">
        <name>FAD</name>
        <dbReference type="ChEBI" id="CHEBI:57692"/>
    </cofactor>
</comment>
<evidence type="ECO:0000313" key="5">
    <source>
        <dbReference type="EMBL" id="MYN40046.1"/>
    </source>
</evidence>
<evidence type="ECO:0000256" key="2">
    <source>
        <dbReference type="ARBA" id="ARBA00022630"/>
    </source>
</evidence>
<evidence type="ECO:0000313" key="6">
    <source>
        <dbReference type="Proteomes" id="UP000466332"/>
    </source>
</evidence>
<gene>
    <name evidence="5" type="ORF">GTP55_11740</name>
</gene>
<comment type="caution">
    <text evidence="5">The sequence shown here is derived from an EMBL/GenBank/DDBJ whole genome shotgun (WGS) entry which is preliminary data.</text>
</comment>
<dbReference type="PANTHER" id="PTHR43004:SF19">
    <property type="entry name" value="BINDING MONOOXYGENASE, PUTATIVE (JCVI)-RELATED"/>
    <property type="match status" value="1"/>
</dbReference>
<keyword evidence="2" id="KW-0285">Flavoprotein</keyword>
<dbReference type="Proteomes" id="UP000466332">
    <property type="component" value="Unassembled WGS sequence"/>
</dbReference>
<dbReference type="InterPro" id="IPR036188">
    <property type="entry name" value="FAD/NAD-bd_sf"/>
</dbReference>
<dbReference type="InterPro" id="IPR002938">
    <property type="entry name" value="FAD-bd"/>
</dbReference>
<proteinExistence type="predicted"/>
<accession>A0ABW9WG89</accession>
<keyword evidence="6" id="KW-1185">Reference proteome</keyword>
<keyword evidence="3" id="KW-0274">FAD</keyword>
<evidence type="ECO:0000256" key="1">
    <source>
        <dbReference type="ARBA" id="ARBA00001974"/>
    </source>
</evidence>
<dbReference type="EMBL" id="WWCS01000006">
    <property type="protein sequence ID" value="MYN40046.1"/>
    <property type="molecule type" value="Genomic_DNA"/>
</dbReference>
<dbReference type="PANTHER" id="PTHR43004">
    <property type="entry name" value="TRK SYSTEM POTASSIUM UPTAKE PROTEIN"/>
    <property type="match status" value="1"/>
</dbReference>